<gene>
    <name evidence="1" type="ORF">JSE7799_02597</name>
</gene>
<sequence>MNKAGREYMAVFVENGPQRVHELGALMDQALSAPEHYRLCLLLRRLRRDEAHLRLARGDHDRLGISRVVFLTLDEGPDVLRRDKFRFMAERFHLPRPVTGATASLEHDNARGLLEHEPPELLPRQLLPELHLPRHRSSVHLENSLCQVHPDHRILHLAVLLAAWR</sequence>
<accession>A0A0M7BCF3</accession>
<reference evidence="1 2" key="1">
    <citation type="submission" date="2015-09" db="EMBL/GenBank/DDBJ databases">
        <authorList>
            <person name="Jackson K.R."/>
            <person name="Lunt B.L."/>
            <person name="Fisher J.N.B."/>
            <person name="Gardner A.V."/>
            <person name="Bailey M.E."/>
            <person name="Deus L.M."/>
            <person name="Earl A.S."/>
            <person name="Gibby P.D."/>
            <person name="Hartmann K.A."/>
            <person name="Liu J.E."/>
            <person name="Manci A.M."/>
            <person name="Nielsen D.A."/>
            <person name="Solomon M.B."/>
            <person name="Breakwell D.P."/>
            <person name="Burnett S.H."/>
            <person name="Grose J.H."/>
        </authorList>
    </citation>
    <scope>NUCLEOTIDE SEQUENCE [LARGE SCALE GENOMIC DNA]</scope>
    <source>
        <strain evidence="1 2">CECT 7799</strain>
    </source>
</reference>
<keyword evidence="2" id="KW-1185">Reference proteome</keyword>
<dbReference type="Proteomes" id="UP000049455">
    <property type="component" value="Unassembled WGS sequence"/>
</dbReference>
<dbReference type="EMBL" id="CYPR01000173">
    <property type="protein sequence ID" value="CUH39869.1"/>
    <property type="molecule type" value="Genomic_DNA"/>
</dbReference>
<evidence type="ECO:0000313" key="1">
    <source>
        <dbReference type="EMBL" id="CUH39869.1"/>
    </source>
</evidence>
<proteinExistence type="predicted"/>
<name>A0A0M7BCF3_9RHOB</name>
<dbReference type="AlphaFoldDB" id="A0A0M7BCF3"/>
<evidence type="ECO:0000313" key="2">
    <source>
        <dbReference type="Proteomes" id="UP000049455"/>
    </source>
</evidence>
<organism evidence="1 2">
    <name type="scientific">Jannaschia seosinensis</name>
    <dbReference type="NCBI Taxonomy" id="313367"/>
    <lineage>
        <taxon>Bacteria</taxon>
        <taxon>Pseudomonadati</taxon>
        <taxon>Pseudomonadota</taxon>
        <taxon>Alphaproteobacteria</taxon>
        <taxon>Rhodobacterales</taxon>
        <taxon>Roseobacteraceae</taxon>
        <taxon>Jannaschia</taxon>
    </lineage>
</organism>
<protein>
    <submittedName>
        <fullName evidence="1">Uncharacterized protein</fullName>
    </submittedName>
</protein>